<dbReference type="Pfam" id="PF14938">
    <property type="entry name" value="SNAP"/>
    <property type="match status" value="1"/>
</dbReference>
<evidence type="ECO:0000256" key="7">
    <source>
        <dbReference type="RuleBase" id="RU367013"/>
    </source>
</evidence>
<organism evidence="8">
    <name type="scientific">Phaffia rhodozyma</name>
    <name type="common">Yeast</name>
    <name type="synonym">Xanthophyllomyces dendrorhous</name>
    <dbReference type="NCBI Taxonomy" id="264483"/>
    <lineage>
        <taxon>Eukaryota</taxon>
        <taxon>Fungi</taxon>
        <taxon>Dikarya</taxon>
        <taxon>Basidiomycota</taxon>
        <taxon>Agaricomycotina</taxon>
        <taxon>Tremellomycetes</taxon>
        <taxon>Cystofilobasidiales</taxon>
        <taxon>Mrakiaceae</taxon>
        <taxon>Phaffia</taxon>
    </lineage>
</organism>
<comment type="subcellular location">
    <subcellularLocation>
        <location evidence="1 7">Membrane</location>
        <topology evidence="1 7">Peripheral membrane protein</topology>
    </subcellularLocation>
</comment>
<dbReference type="PANTHER" id="PTHR13768:SF8">
    <property type="entry name" value="ALPHA-SOLUBLE NSF ATTACHMENT PROTEIN"/>
    <property type="match status" value="1"/>
</dbReference>
<reference evidence="8" key="1">
    <citation type="submission" date="2014-08" db="EMBL/GenBank/DDBJ databases">
        <authorList>
            <person name="Sharma Rahul"/>
            <person name="Thines Marco"/>
        </authorList>
    </citation>
    <scope>NUCLEOTIDE SEQUENCE</scope>
</reference>
<dbReference type="CDD" id="cd15832">
    <property type="entry name" value="SNAP"/>
    <property type="match status" value="1"/>
</dbReference>
<comment type="similarity">
    <text evidence="2 7">Belongs to the SNAP family.</text>
</comment>
<evidence type="ECO:0000256" key="5">
    <source>
        <dbReference type="ARBA" id="ARBA00022927"/>
    </source>
</evidence>
<keyword evidence="4 7" id="KW-0931">ER-Golgi transport</keyword>
<evidence type="ECO:0000256" key="2">
    <source>
        <dbReference type="ARBA" id="ARBA00010050"/>
    </source>
</evidence>
<dbReference type="EMBL" id="LN483144">
    <property type="protein sequence ID" value="CDZ96527.1"/>
    <property type="molecule type" value="Genomic_DNA"/>
</dbReference>
<dbReference type="AlphaFoldDB" id="A0A0F7SHM4"/>
<name>A0A0F7SHM4_PHARH</name>
<dbReference type="GO" id="GO:0006886">
    <property type="term" value="P:intracellular protein transport"/>
    <property type="evidence" value="ECO:0007669"/>
    <property type="project" value="UniProtKB-UniRule"/>
</dbReference>
<comment type="function">
    <text evidence="7">Required for vesicular transport between the endoplasmic reticulum and the Golgi apparatus.</text>
</comment>
<keyword evidence="3 7" id="KW-0813">Transport</keyword>
<dbReference type="GO" id="GO:0019905">
    <property type="term" value="F:syntaxin binding"/>
    <property type="evidence" value="ECO:0007669"/>
    <property type="project" value="TreeGrafter"/>
</dbReference>
<dbReference type="GO" id="GO:0035494">
    <property type="term" value="P:SNARE complex disassembly"/>
    <property type="evidence" value="ECO:0007669"/>
    <property type="project" value="TreeGrafter"/>
</dbReference>
<dbReference type="PRINTS" id="PR00448">
    <property type="entry name" value="NSFATTACHMNT"/>
</dbReference>
<evidence type="ECO:0000256" key="1">
    <source>
        <dbReference type="ARBA" id="ARBA00004170"/>
    </source>
</evidence>
<proteinExistence type="inferred from homology"/>
<keyword evidence="6 7" id="KW-0472">Membrane</keyword>
<dbReference type="InterPro" id="IPR000744">
    <property type="entry name" value="NSF_attach"/>
</dbReference>
<dbReference type="PANTHER" id="PTHR13768">
    <property type="entry name" value="SOLUBLE NSF ATTACHMENT PROTEIN SNAP"/>
    <property type="match status" value="1"/>
</dbReference>
<dbReference type="SUPFAM" id="SSF48452">
    <property type="entry name" value="TPR-like"/>
    <property type="match status" value="1"/>
</dbReference>
<keyword evidence="5 7" id="KW-0653">Protein transport</keyword>
<dbReference type="GO" id="GO:0005483">
    <property type="term" value="F:soluble NSF attachment protein activity"/>
    <property type="evidence" value="ECO:0007669"/>
    <property type="project" value="TreeGrafter"/>
</dbReference>
<accession>A0A0F7SHM4</accession>
<dbReference type="GO" id="GO:0031201">
    <property type="term" value="C:SNARE complex"/>
    <property type="evidence" value="ECO:0007669"/>
    <property type="project" value="TreeGrafter"/>
</dbReference>
<dbReference type="InterPro" id="IPR011990">
    <property type="entry name" value="TPR-like_helical_dom_sf"/>
</dbReference>
<evidence type="ECO:0000256" key="3">
    <source>
        <dbReference type="ARBA" id="ARBA00022448"/>
    </source>
</evidence>
<dbReference type="FunFam" id="1.25.40.10:FF:000049">
    <property type="entry name" value="Alpha-soluble NSF attachment protein-like"/>
    <property type="match status" value="1"/>
</dbReference>
<dbReference type="Gene3D" id="1.25.40.10">
    <property type="entry name" value="Tetratricopeptide repeat domain"/>
    <property type="match status" value="1"/>
</dbReference>
<evidence type="ECO:0000256" key="4">
    <source>
        <dbReference type="ARBA" id="ARBA00022892"/>
    </source>
</evidence>
<evidence type="ECO:0000313" key="8">
    <source>
        <dbReference type="EMBL" id="CDZ96527.1"/>
    </source>
</evidence>
<dbReference type="GO" id="GO:0005774">
    <property type="term" value="C:vacuolar membrane"/>
    <property type="evidence" value="ECO:0007669"/>
    <property type="project" value="TreeGrafter"/>
</dbReference>
<evidence type="ECO:0000256" key="6">
    <source>
        <dbReference type="ARBA" id="ARBA00023136"/>
    </source>
</evidence>
<protein>
    <submittedName>
        <fullName evidence="8">Protein required for fusion of vesicles in vesicular transport, alpha-SNAP</fullName>
    </submittedName>
</protein>
<sequence>MAPSSVDLLAKANKKASSSTGWFSSSSTKFEEAADLFQQAANAFKLEKNWDSSGRAFDKEGECRLKANEKDDAIAAFWNASKSFKQSTSVSSVSDAVNALTQAITLLTEQGRFRQAADRQKEVGNILKESDLPAARDAFEKAGEWYQMEDAQATGNAILKEAAEISGSLGDYKRAVDTFVQVGNWSLSSPLTKYSVKEIWLKAGLCALGAEDVVLARNLLDKFAQQDVTFPSTREARFLNNIVIAYGDGDVEAFTAHVVEYDQVTKLDNWKTEILLRIKKTIGDEGGLA</sequence>